<protein>
    <submittedName>
        <fullName evidence="5">DNA-binding transcriptional regulator, ArsR family</fullName>
    </submittedName>
</protein>
<dbReference type="SUPFAM" id="SSF46785">
    <property type="entry name" value="Winged helix' DNA-binding domain"/>
    <property type="match status" value="1"/>
</dbReference>
<comment type="caution">
    <text evidence="5">The sequence shown here is derived from an EMBL/GenBank/DDBJ whole genome shotgun (WGS) entry which is preliminary data.</text>
</comment>
<dbReference type="InterPro" id="IPR011991">
    <property type="entry name" value="ArsR-like_HTH"/>
</dbReference>
<accession>A0A7Z7FBY1</accession>
<evidence type="ECO:0000313" key="5">
    <source>
        <dbReference type="EMBL" id="SDF45810.1"/>
    </source>
</evidence>
<dbReference type="InterPro" id="IPR001845">
    <property type="entry name" value="HTH_ArsR_DNA-bd_dom"/>
</dbReference>
<sequence length="119" mass="13735">MFMDNSEHVCADSTCLDDRVRHLPSEDSIYSMCKIFNALQCTTRLKILFLLLQGDLCVKAIEDALGLTQSTISHSLKNLRQLDLVRVRKEGRFAVYYLADEHVELLMSMCREHVEEVKQ</sequence>
<keyword evidence="1" id="KW-0805">Transcription regulation</keyword>
<dbReference type="AlphaFoldDB" id="A0A7Z7FBY1"/>
<organism evidence="5 6">
    <name type="scientific">Methanolobus vulcani</name>
    <dbReference type="NCBI Taxonomy" id="38026"/>
    <lineage>
        <taxon>Archaea</taxon>
        <taxon>Methanobacteriati</taxon>
        <taxon>Methanobacteriota</taxon>
        <taxon>Stenosarchaea group</taxon>
        <taxon>Methanomicrobia</taxon>
        <taxon>Methanosarcinales</taxon>
        <taxon>Methanosarcinaceae</taxon>
        <taxon>Methanolobus</taxon>
    </lineage>
</organism>
<dbReference type="Proteomes" id="UP000199259">
    <property type="component" value="Unassembled WGS sequence"/>
</dbReference>
<dbReference type="InterPro" id="IPR036390">
    <property type="entry name" value="WH_DNA-bd_sf"/>
</dbReference>
<dbReference type="Pfam" id="PF01022">
    <property type="entry name" value="HTH_5"/>
    <property type="match status" value="1"/>
</dbReference>
<dbReference type="PANTHER" id="PTHR43132">
    <property type="entry name" value="ARSENICAL RESISTANCE OPERON REPRESSOR ARSR-RELATED"/>
    <property type="match status" value="1"/>
</dbReference>
<dbReference type="GO" id="GO:0003700">
    <property type="term" value="F:DNA-binding transcription factor activity"/>
    <property type="evidence" value="ECO:0007669"/>
    <property type="project" value="InterPro"/>
</dbReference>
<dbReference type="PANTHER" id="PTHR43132:SF2">
    <property type="entry name" value="ARSENICAL RESISTANCE OPERON REPRESSOR ARSR-RELATED"/>
    <property type="match status" value="1"/>
</dbReference>
<dbReference type="InterPro" id="IPR051011">
    <property type="entry name" value="Metal_resp_trans_reg"/>
</dbReference>
<dbReference type="SMART" id="SM00418">
    <property type="entry name" value="HTH_ARSR"/>
    <property type="match status" value="1"/>
</dbReference>
<keyword evidence="3" id="KW-0804">Transcription</keyword>
<dbReference type="CDD" id="cd00090">
    <property type="entry name" value="HTH_ARSR"/>
    <property type="match status" value="1"/>
</dbReference>
<reference evidence="5 6" key="1">
    <citation type="submission" date="2016-10" db="EMBL/GenBank/DDBJ databases">
        <authorList>
            <person name="Varghese N."/>
            <person name="Submissions S."/>
        </authorList>
    </citation>
    <scope>NUCLEOTIDE SEQUENCE [LARGE SCALE GENOMIC DNA]</scope>
    <source>
        <strain evidence="5 6">PL 12/M</strain>
    </source>
</reference>
<name>A0A7Z7FBY1_9EURY</name>
<proteinExistence type="predicted"/>
<keyword evidence="2 5" id="KW-0238">DNA-binding</keyword>
<dbReference type="GO" id="GO:0003677">
    <property type="term" value="F:DNA binding"/>
    <property type="evidence" value="ECO:0007669"/>
    <property type="project" value="UniProtKB-KW"/>
</dbReference>
<keyword evidence="6" id="KW-1185">Reference proteome</keyword>
<dbReference type="NCBIfam" id="NF033788">
    <property type="entry name" value="HTH_metalloreg"/>
    <property type="match status" value="1"/>
</dbReference>
<evidence type="ECO:0000313" key="6">
    <source>
        <dbReference type="Proteomes" id="UP000199259"/>
    </source>
</evidence>
<evidence type="ECO:0000256" key="3">
    <source>
        <dbReference type="ARBA" id="ARBA00023163"/>
    </source>
</evidence>
<feature type="domain" description="HTH arsR-type" evidence="4">
    <location>
        <begin position="24"/>
        <end position="118"/>
    </location>
</feature>
<gene>
    <name evidence="5" type="ORF">SAMN04488589_0583</name>
</gene>
<dbReference type="EMBL" id="FNCA01000002">
    <property type="protein sequence ID" value="SDF45810.1"/>
    <property type="molecule type" value="Genomic_DNA"/>
</dbReference>
<evidence type="ECO:0000259" key="4">
    <source>
        <dbReference type="PROSITE" id="PS50987"/>
    </source>
</evidence>
<dbReference type="Gene3D" id="1.10.10.10">
    <property type="entry name" value="Winged helix-like DNA-binding domain superfamily/Winged helix DNA-binding domain"/>
    <property type="match status" value="1"/>
</dbReference>
<evidence type="ECO:0000256" key="1">
    <source>
        <dbReference type="ARBA" id="ARBA00023015"/>
    </source>
</evidence>
<dbReference type="PRINTS" id="PR00778">
    <property type="entry name" value="HTHARSR"/>
</dbReference>
<dbReference type="PROSITE" id="PS50987">
    <property type="entry name" value="HTH_ARSR_2"/>
    <property type="match status" value="1"/>
</dbReference>
<dbReference type="InterPro" id="IPR036388">
    <property type="entry name" value="WH-like_DNA-bd_sf"/>
</dbReference>
<evidence type="ECO:0000256" key="2">
    <source>
        <dbReference type="ARBA" id="ARBA00023125"/>
    </source>
</evidence>